<keyword evidence="1" id="KW-1133">Transmembrane helix</keyword>
<evidence type="ECO:0000256" key="1">
    <source>
        <dbReference type="SAM" id="Phobius"/>
    </source>
</evidence>
<dbReference type="EMBL" id="JAQQWP010000007">
    <property type="protein sequence ID" value="KAK8109594.1"/>
    <property type="molecule type" value="Genomic_DNA"/>
</dbReference>
<keyword evidence="1" id="KW-0812">Transmembrane</keyword>
<evidence type="ECO:0000259" key="2">
    <source>
        <dbReference type="Pfam" id="PF06985"/>
    </source>
</evidence>
<feature type="domain" description="Heterokaryon incompatibility" evidence="2">
    <location>
        <begin position="433"/>
        <end position="576"/>
    </location>
</feature>
<dbReference type="PANTHER" id="PTHR33112">
    <property type="entry name" value="DOMAIN PROTEIN, PUTATIVE-RELATED"/>
    <property type="match status" value="1"/>
</dbReference>
<dbReference type="Proteomes" id="UP001392437">
    <property type="component" value="Unassembled WGS sequence"/>
</dbReference>
<feature type="transmembrane region" description="Helical" evidence="1">
    <location>
        <begin position="212"/>
        <end position="230"/>
    </location>
</feature>
<gene>
    <name evidence="3" type="ORF">PG999_007731</name>
</gene>
<feature type="transmembrane region" description="Helical" evidence="1">
    <location>
        <begin position="187"/>
        <end position="205"/>
    </location>
</feature>
<protein>
    <recommendedName>
        <fullName evidence="2">Heterokaryon incompatibility domain-containing protein</fullName>
    </recommendedName>
</protein>
<dbReference type="PANTHER" id="PTHR33112:SF10">
    <property type="entry name" value="TOL"/>
    <property type="match status" value="1"/>
</dbReference>
<evidence type="ECO:0000313" key="4">
    <source>
        <dbReference type="Proteomes" id="UP001392437"/>
    </source>
</evidence>
<keyword evidence="4" id="KW-1185">Reference proteome</keyword>
<organism evidence="3 4">
    <name type="scientific">Apiospora kogelbergensis</name>
    <dbReference type="NCBI Taxonomy" id="1337665"/>
    <lineage>
        <taxon>Eukaryota</taxon>
        <taxon>Fungi</taxon>
        <taxon>Dikarya</taxon>
        <taxon>Ascomycota</taxon>
        <taxon>Pezizomycotina</taxon>
        <taxon>Sordariomycetes</taxon>
        <taxon>Xylariomycetidae</taxon>
        <taxon>Amphisphaeriales</taxon>
        <taxon>Apiosporaceae</taxon>
        <taxon>Apiospora</taxon>
    </lineage>
</organism>
<comment type="caution">
    <text evidence="3">The sequence shown here is derived from an EMBL/GenBank/DDBJ whole genome shotgun (WGS) entry which is preliminary data.</text>
</comment>
<feature type="transmembrane region" description="Helical" evidence="1">
    <location>
        <begin position="116"/>
        <end position="134"/>
    </location>
</feature>
<feature type="transmembrane region" description="Helical" evidence="1">
    <location>
        <begin position="31"/>
        <end position="52"/>
    </location>
</feature>
<dbReference type="InterPro" id="IPR010730">
    <property type="entry name" value="HET"/>
</dbReference>
<reference evidence="3 4" key="1">
    <citation type="submission" date="2023-01" db="EMBL/GenBank/DDBJ databases">
        <title>Analysis of 21 Apiospora genomes using comparative genomics revels a genus with tremendous synthesis potential of carbohydrate active enzymes and secondary metabolites.</title>
        <authorList>
            <person name="Sorensen T."/>
        </authorList>
    </citation>
    <scope>NUCLEOTIDE SEQUENCE [LARGE SCALE GENOMIC DNA]</scope>
    <source>
        <strain evidence="3 4">CBS 117206</strain>
    </source>
</reference>
<proteinExistence type="predicted"/>
<evidence type="ECO:0000313" key="3">
    <source>
        <dbReference type="EMBL" id="KAK8109594.1"/>
    </source>
</evidence>
<accession>A0AAW0QN38</accession>
<name>A0AAW0QN38_9PEZI</name>
<sequence>MIVLFLLSPAPFDWSIEPSLSLLLPTSRAVSWGEVCWILANVAGQAGLLLLLRYMWITSQRMIRPENAVELGILVEELLPRLGLLRGTHSLYLLLQPQGNATKGLGSRHAVPSARIILASSLAVLLVMGLAQTFGTRAFRLLTLALPLLYVDTADTIMSQIGSSMNYDTWKFLRTPAIIHGYHEKPLLAYAAQFLFYAMLFCTSAPAWKRRVFILISPLCSALLIFRFLLVRHTPEYRVDPIPIQATSFIPSSPFCQVCHSTILTQLEADLNSESGSFNSREQTPHHWTTKSLRNSAVAGCRICATVWHNLSSKKPVLHSYLMFWRHATWFQFEFDRILIFDIWMIKLGTFRIWKPEEDSAMPSLPQKALQDHTGSESSLRQAKVWYLKCRHGHPACHSDTDAHFRPSRLVYLGDHQRIRLHTNKEYPEGLTYMTLSHCWGEGQLTRLQKNNEEAFRQAISWDSLPQTFMDAIRVARSLGSEYLWIDSLCIVQDSLEDWCRESATMRDVYRNSMCNIAASSAANSYEGCLYPRNPRFLEPARLPWPSAASDDFYLINGAGLEASYPLYTRAWVLQEALLAPRTIDCGKTQLFWRCDALTASEELPGGLPTTMINYSSHPTQEILPHSTVESLRSMAEKMKKWEAGTHSSMSESGPLTIEAFFREGTRDMSPREFWCTVVELYSRMSLTVETDRPIAMAGVIDTFRPFLGQYWAGMWEKLMPLHLLWCTIDSLWADDSSRCSRPAKKRAPSWSWLSLEGGVYYKRESEIEYFDALISHFVEVKILSPEDIHLRLRGPLLHATWIGGRVPNNLASTCGLAPRRSAVYGVKNSRREVKWQFHRQHQQVGDHDDDDYYVLAMFDVQPEEDAARDVYLLAIFYRTLSSSTQSTKGLILQKNVDASFSRLGYFRATDGAAKAFQEVEKREVMLV</sequence>
<dbReference type="AlphaFoldDB" id="A0AAW0QN38"/>
<dbReference type="Pfam" id="PF06985">
    <property type="entry name" value="HET"/>
    <property type="match status" value="1"/>
</dbReference>
<keyword evidence="1" id="KW-0472">Membrane</keyword>